<name>A0A0C9VTZ3_SPHS4</name>
<feature type="compositionally biased region" description="Polar residues" evidence="5">
    <location>
        <begin position="502"/>
        <end position="530"/>
    </location>
</feature>
<feature type="compositionally biased region" description="Polar residues" evidence="5">
    <location>
        <begin position="304"/>
        <end position="320"/>
    </location>
</feature>
<dbReference type="PANTHER" id="PTHR15549">
    <property type="entry name" value="PAIRED IMMUNOGLOBULIN-LIKE TYPE 2 RECEPTOR"/>
    <property type="match status" value="1"/>
</dbReference>
<dbReference type="HOGENOM" id="CLU_479106_0_0_1"/>
<evidence type="ECO:0000256" key="3">
    <source>
        <dbReference type="ARBA" id="ARBA00022989"/>
    </source>
</evidence>
<dbReference type="AlphaFoldDB" id="A0A0C9VTZ3"/>
<dbReference type="EMBL" id="KN837109">
    <property type="protein sequence ID" value="KIJ46097.1"/>
    <property type="molecule type" value="Genomic_DNA"/>
</dbReference>
<organism evidence="7 8">
    <name type="scientific">Sphaerobolus stellatus (strain SS14)</name>
    <dbReference type="NCBI Taxonomy" id="990650"/>
    <lineage>
        <taxon>Eukaryota</taxon>
        <taxon>Fungi</taxon>
        <taxon>Dikarya</taxon>
        <taxon>Basidiomycota</taxon>
        <taxon>Agaricomycotina</taxon>
        <taxon>Agaricomycetes</taxon>
        <taxon>Phallomycetidae</taxon>
        <taxon>Geastrales</taxon>
        <taxon>Sphaerobolaceae</taxon>
        <taxon>Sphaerobolus</taxon>
    </lineage>
</organism>
<feature type="compositionally biased region" description="Polar residues" evidence="5">
    <location>
        <begin position="262"/>
        <end position="272"/>
    </location>
</feature>
<evidence type="ECO:0000256" key="2">
    <source>
        <dbReference type="ARBA" id="ARBA00022692"/>
    </source>
</evidence>
<feature type="compositionally biased region" description="Polar residues" evidence="5">
    <location>
        <begin position="465"/>
        <end position="479"/>
    </location>
</feature>
<evidence type="ECO:0000313" key="7">
    <source>
        <dbReference type="EMBL" id="KIJ46097.1"/>
    </source>
</evidence>
<feature type="compositionally biased region" description="Basic and acidic residues" evidence="5">
    <location>
        <begin position="283"/>
        <end position="300"/>
    </location>
</feature>
<dbReference type="InterPro" id="IPR051694">
    <property type="entry name" value="Immunoregulatory_rcpt-like"/>
</dbReference>
<evidence type="ECO:0000313" key="8">
    <source>
        <dbReference type="Proteomes" id="UP000054279"/>
    </source>
</evidence>
<sequence>MAPWQSLAARQDLNSNTTSLDPNLTLTAAIVSTTIPSSSLVFDPSQTFESATVTSLDPTLASIAALPTIIPPSSLVFDTNQTAESTIAGMTVPSITVTVTKSSTSTTPTVAFMSTPKPKPSSSDSKKKLGLSLPAIIGLAVGIFVLLAALLILFMCLRNRKSKAKPRKDKSWKTRMEQKEREKSFGPTFMPLEVSLPDVEITNPFRGSPDSHKVIEDNTSEDSHAGPVLLGSAVGVRTTEVKSMDMEEQKHVALSTPTLSVHSNPFIFSSDSPGGKSRPPLKAQERESTQSDYLDLRIDDFDSSTRPSYDSSIPSASPTILQFPMPSTPRQANFNSLPGPRSAQPPNQIASSTELELPPVAVLLKQRYQRVASRPSFQALITALEAPSAETSPISQISYETGITTNRISHRSSYMRTRMILRPPGLPVMDENRVFSTDRPISPKSPRGTPLILRRISKVDVDPRTNSVTDAFERSTSPISFTPGSPSRPPSTSTTATLVARPTTSISNGDNQTKDVNNNGHGTESSNSPSVLKRGRRHDSQQSTIESPSVYSRSSVYSNISEETVTLAR</sequence>
<dbReference type="GO" id="GO:0016020">
    <property type="term" value="C:membrane"/>
    <property type="evidence" value="ECO:0007669"/>
    <property type="project" value="UniProtKB-SubCell"/>
</dbReference>
<evidence type="ECO:0000256" key="5">
    <source>
        <dbReference type="SAM" id="MobiDB-lite"/>
    </source>
</evidence>
<feature type="region of interest" description="Disordered" evidence="5">
    <location>
        <begin position="262"/>
        <end position="348"/>
    </location>
</feature>
<feature type="region of interest" description="Disordered" evidence="5">
    <location>
        <begin position="465"/>
        <end position="555"/>
    </location>
</feature>
<dbReference type="Proteomes" id="UP000054279">
    <property type="component" value="Unassembled WGS sequence"/>
</dbReference>
<evidence type="ECO:0000256" key="6">
    <source>
        <dbReference type="SAM" id="Phobius"/>
    </source>
</evidence>
<keyword evidence="4 6" id="KW-0472">Membrane</keyword>
<evidence type="ECO:0000256" key="1">
    <source>
        <dbReference type="ARBA" id="ARBA00004167"/>
    </source>
</evidence>
<feature type="transmembrane region" description="Helical" evidence="6">
    <location>
        <begin position="131"/>
        <end position="157"/>
    </location>
</feature>
<evidence type="ECO:0000256" key="4">
    <source>
        <dbReference type="ARBA" id="ARBA00023136"/>
    </source>
</evidence>
<feature type="compositionally biased region" description="Low complexity" evidence="5">
    <location>
        <begin position="480"/>
        <end position="497"/>
    </location>
</feature>
<keyword evidence="3 6" id="KW-1133">Transmembrane helix</keyword>
<protein>
    <submittedName>
        <fullName evidence="7">Uncharacterized protein</fullName>
    </submittedName>
</protein>
<gene>
    <name evidence="7" type="ORF">M422DRAFT_250529</name>
</gene>
<proteinExistence type="predicted"/>
<keyword evidence="2 6" id="KW-0812">Transmembrane</keyword>
<feature type="compositionally biased region" description="Low complexity" evidence="5">
    <location>
        <begin position="545"/>
        <end position="555"/>
    </location>
</feature>
<dbReference type="GO" id="GO:0071944">
    <property type="term" value="C:cell periphery"/>
    <property type="evidence" value="ECO:0007669"/>
    <property type="project" value="UniProtKB-ARBA"/>
</dbReference>
<reference evidence="7 8" key="1">
    <citation type="submission" date="2014-06" db="EMBL/GenBank/DDBJ databases">
        <title>Evolutionary Origins and Diversification of the Mycorrhizal Mutualists.</title>
        <authorList>
            <consortium name="DOE Joint Genome Institute"/>
            <consortium name="Mycorrhizal Genomics Consortium"/>
            <person name="Kohler A."/>
            <person name="Kuo A."/>
            <person name="Nagy L.G."/>
            <person name="Floudas D."/>
            <person name="Copeland A."/>
            <person name="Barry K.W."/>
            <person name="Cichocki N."/>
            <person name="Veneault-Fourrey C."/>
            <person name="LaButti K."/>
            <person name="Lindquist E.A."/>
            <person name="Lipzen A."/>
            <person name="Lundell T."/>
            <person name="Morin E."/>
            <person name="Murat C."/>
            <person name="Riley R."/>
            <person name="Ohm R."/>
            <person name="Sun H."/>
            <person name="Tunlid A."/>
            <person name="Henrissat B."/>
            <person name="Grigoriev I.V."/>
            <person name="Hibbett D.S."/>
            <person name="Martin F."/>
        </authorList>
    </citation>
    <scope>NUCLEOTIDE SEQUENCE [LARGE SCALE GENOMIC DNA]</scope>
    <source>
        <strain evidence="7 8">SS14</strain>
    </source>
</reference>
<comment type="subcellular location">
    <subcellularLocation>
        <location evidence="1">Membrane</location>
        <topology evidence="1">Single-pass membrane protein</topology>
    </subcellularLocation>
</comment>
<keyword evidence="8" id="KW-1185">Reference proteome</keyword>
<accession>A0A0C9VTZ3</accession>